<dbReference type="AlphaFoldDB" id="A0A8H5BCT2"/>
<comment type="caution">
    <text evidence="3">The sequence shown here is derived from an EMBL/GenBank/DDBJ whole genome shotgun (WGS) entry which is preliminary data.</text>
</comment>
<keyword evidence="1" id="KW-0472">Membrane</keyword>
<feature type="transmembrane region" description="Helical" evidence="1">
    <location>
        <begin position="218"/>
        <end position="238"/>
    </location>
</feature>
<sequence length="331" mass="36767">MTKPGQAQAHICYEDRERFLEHTLGTRTVGYSYAAALAFLVYDIILTIPDEVQYVWPNPWSISKFAFVFVRYFPPLLEVSTQFYGAPLPLRYSKRGCYVWNVYQGLASILLVAAVDYILVLRIFALYSSNIHVKTMSAILYVLEITTMCIGIGLAIPKMVFDEHCVVTSSPITMTIAGGCPIAYQVFLFALTIYKFYQSAKAGWGDVPILQLIMRDGTWAFALLFCVLASEALLYGLSAKSYTGLIYGWVNTAFSICGYRIIININKLHHSNRRHPTGDLTGPDILFTSYFDSSMALTADESSYPMSSLVATGSAVSQLSESPGPRSISES</sequence>
<proteinExistence type="predicted"/>
<evidence type="ECO:0000313" key="4">
    <source>
        <dbReference type="Proteomes" id="UP000541558"/>
    </source>
</evidence>
<dbReference type="OrthoDB" id="2637653at2759"/>
<name>A0A8H5BCT2_9AGAR</name>
<accession>A0A8H5BCT2</accession>
<evidence type="ECO:0000259" key="2">
    <source>
        <dbReference type="Pfam" id="PF20151"/>
    </source>
</evidence>
<feature type="domain" description="DUF6533" evidence="2">
    <location>
        <begin position="31"/>
        <end position="76"/>
    </location>
</feature>
<organism evidence="3 4">
    <name type="scientific">Ephemerocybe angulata</name>
    <dbReference type="NCBI Taxonomy" id="980116"/>
    <lineage>
        <taxon>Eukaryota</taxon>
        <taxon>Fungi</taxon>
        <taxon>Dikarya</taxon>
        <taxon>Basidiomycota</taxon>
        <taxon>Agaricomycotina</taxon>
        <taxon>Agaricomycetes</taxon>
        <taxon>Agaricomycetidae</taxon>
        <taxon>Agaricales</taxon>
        <taxon>Agaricineae</taxon>
        <taxon>Psathyrellaceae</taxon>
        <taxon>Ephemerocybe</taxon>
    </lineage>
</organism>
<feature type="transmembrane region" description="Helical" evidence="1">
    <location>
        <begin position="244"/>
        <end position="263"/>
    </location>
</feature>
<dbReference type="Proteomes" id="UP000541558">
    <property type="component" value="Unassembled WGS sequence"/>
</dbReference>
<evidence type="ECO:0000313" key="3">
    <source>
        <dbReference type="EMBL" id="KAF5320506.1"/>
    </source>
</evidence>
<feature type="transmembrane region" description="Helical" evidence="1">
    <location>
        <begin position="176"/>
        <end position="197"/>
    </location>
</feature>
<dbReference type="InterPro" id="IPR045340">
    <property type="entry name" value="DUF6533"/>
</dbReference>
<keyword evidence="4" id="KW-1185">Reference proteome</keyword>
<keyword evidence="1" id="KW-1133">Transmembrane helix</keyword>
<reference evidence="3 4" key="1">
    <citation type="journal article" date="2020" name="ISME J.">
        <title>Uncovering the hidden diversity of litter-decomposition mechanisms in mushroom-forming fungi.</title>
        <authorList>
            <person name="Floudas D."/>
            <person name="Bentzer J."/>
            <person name="Ahren D."/>
            <person name="Johansson T."/>
            <person name="Persson P."/>
            <person name="Tunlid A."/>
        </authorList>
    </citation>
    <scope>NUCLEOTIDE SEQUENCE [LARGE SCALE GENOMIC DNA]</scope>
    <source>
        <strain evidence="3 4">CBS 175.51</strain>
    </source>
</reference>
<feature type="transmembrane region" description="Helical" evidence="1">
    <location>
        <begin position="138"/>
        <end position="156"/>
    </location>
</feature>
<keyword evidence="1" id="KW-0812">Transmembrane</keyword>
<feature type="transmembrane region" description="Helical" evidence="1">
    <location>
        <begin position="28"/>
        <end position="48"/>
    </location>
</feature>
<feature type="transmembrane region" description="Helical" evidence="1">
    <location>
        <begin position="102"/>
        <end position="126"/>
    </location>
</feature>
<dbReference type="Pfam" id="PF20151">
    <property type="entry name" value="DUF6533"/>
    <property type="match status" value="1"/>
</dbReference>
<gene>
    <name evidence="3" type="ORF">D9611_010705</name>
</gene>
<protein>
    <recommendedName>
        <fullName evidence="2">DUF6533 domain-containing protein</fullName>
    </recommendedName>
</protein>
<dbReference type="EMBL" id="JAACJK010000169">
    <property type="protein sequence ID" value="KAF5320506.1"/>
    <property type="molecule type" value="Genomic_DNA"/>
</dbReference>
<evidence type="ECO:0000256" key="1">
    <source>
        <dbReference type="SAM" id="Phobius"/>
    </source>
</evidence>